<accession>A0A0F8ZDF6</accession>
<organism evidence="1">
    <name type="scientific">marine sediment metagenome</name>
    <dbReference type="NCBI Taxonomy" id="412755"/>
    <lineage>
        <taxon>unclassified sequences</taxon>
        <taxon>metagenomes</taxon>
        <taxon>ecological metagenomes</taxon>
    </lineage>
</organism>
<comment type="caution">
    <text evidence="1">The sequence shown here is derived from an EMBL/GenBank/DDBJ whole genome shotgun (WGS) entry which is preliminary data.</text>
</comment>
<sequence length="62" mass="7078">CYPLGLNAVVVFLRNILYRLKMYAVHDQQSIELANYIGDIRTIAFHSGFQMGQLSEQGRKSC</sequence>
<gene>
    <name evidence="1" type="ORF">LCGC14_2709360</name>
</gene>
<dbReference type="AlphaFoldDB" id="A0A0F8ZDF6"/>
<name>A0A0F8ZDF6_9ZZZZ</name>
<dbReference type="EMBL" id="LAZR01048494">
    <property type="protein sequence ID" value="KKK91798.1"/>
    <property type="molecule type" value="Genomic_DNA"/>
</dbReference>
<proteinExistence type="predicted"/>
<evidence type="ECO:0000313" key="1">
    <source>
        <dbReference type="EMBL" id="KKK91798.1"/>
    </source>
</evidence>
<reference evidence="1" key="1">
    <citation type="journal article" date="2015" name="Nature">
        <title>Complex archaea that bridge the gap between prokaryotes and eukaryotes.</title>
        <authorList>
            <person name="Spang A."/>
            <person name="Saw J.H."/>
            <person name="Jorgensen S.L."/>
            <person name="Zaremba-Niedzwiedzka K."/>
            <person name="Martijn J."/>
            <person name="Lind A.E."/>
            <person name="van Eijk R."/>
            <person name="Schleper C."/>
            <person name="Guy L."/>
            <person name="Ettema T.J."/>
        </authorList>
    </citation>
    <scope>NUCLEOTIDE SEQUENCE</scope>
</reference>
<protein>
    <submittedName>
        <fullName evidence="1">Uncharacterized protein</fullName>
    </submittedName>
</protein>
<feature type="non-terminal residue" evidence="1">
    <location>
        <position position="1"/>
    </location>
</feature>